<gene>
    <name evidence="1" type="primary">AVEN_235582_1</name>
    <name evidence="1" type="ORF">NPIL_436961</name>
</gene>
<comment type="caution">
    <text evidence="1">The sequence shown here is derived from an EMBL/GenBank/DDBJ whole genome shotgun (WGS) entry which is preliminary data.</text>
</comment>
<evidence type="ECO:0000313" key="2">
    <source>
        <dbReference type="Proteomes" id="UP000887013"/>
    </source>
</evidence>
<dbReference type="OrthoDB" id="6437007at2759"/>
<organism evidence="1 2">
    <name type="scientific">Nephila pilipes</name>
    <name type="common">Giant wood spider</name>
    <name type="synonym">Nephila maculata</name>
    <dbReference type="NCBI Taxonomy" id="299642"/>
    <lineage>
        <taxon>Eukaryota</taxon>
        <taxon>Metazoa</taxon>
        <taxon>Ecdysozoa</taxon>
        <taxon>Arthropoda</taxon>
        <taxon>Chelicerata</taxon>
        <taxon>Arachnida</taxon>
        <taxon>Araneae</taxon>
        <taxon>Araneomorphae</taxon>
        <taxon>Entelegynae</taxon>
        <taxon>Araneoidea</taxon>
        <taxon>Nephilidae</taxon>
        <taxon>Nephila</taxon>
    </lineage>
</organism>
<dbReference type="EMBL" id="BMAW01060906">
    <property type="protein sequence ID" value="GFT28646.1"/>
    <property type="molecule type" value="Genomic_DNA"/>
</dbReference>
<proteinExistence type="predicted"/>
<name>A0A8X6NQD6_NEPPI</name>
<dbReference type="AlphaFoldDB" id="A0A8X6NQD6"/>
<protein>
    <submittedName>
        <fullName evidence="1">Uncharacterized protein</fullName>
    </submittedName>
</protein>
<dbReference type="Proteomes" id="UP000887013">
    <property type="component" value="Unassembled WGS sequence"/>
</dbReference>
<sequence>MLNPNRVPRNFSRYRYRISFPEVLIKPAVTLCNSNPVSRWRFCNKYPNLCQKPNNLTKFCKRNPYFCKYDTSDLVIPKLGYYANDSTNGAHHALMEIYMHDIIKDGAGYWSWENPYKSGRGSKLKSTFFYDYRRLRGSRTTYSNETFQIPNSMNSFITAIQDTDTFYPWTVPRLLLNVHSPFVPIDAVDEGVLLEKYHEYFILLKIEEQQLLESPYQTNCTDYEDLWKKNNKTGPRSQEMCRQWCRWNFFKSCNGCVCNKDANLINILNECRKNCKVNCRKLIYRYEIVDRSLASIPIGNPDLVVLRDEIIINLVIKNPEVIVMSHKPLNNVSIAFNSKSRVVL</sequence>
<accession>A0A8X6NQD6</accession>
<keyword evidence="2" id="KW-1185">Reference proteome</keyword>
<evidence type="ECO:0000313" key="1">
    <source>
        <dbReference type="EMBL" id="GFT28646.1"/>
    </source>
</evidence>
<reference evidence="1" key="1">
    <citation type="submission" date="2020-08" db="EMBL/GenBank/DDBJ databases">
        <title>Multicomponent nature underlies the extraordinary mechanical properties of spider dragline silk.</title>
        <authorList>
            <person name="Kono N."/>
            <person name="Nakamura H."/>
            <person name="Mori M."/>
            <person name="Yoshida Y."/>
            <person name="Ohtoshi R."/>
            <person name="Malay A.D."/>
            <person name="Moran D.A.P."/>
            <person name="Tomita M."/>
            <person name="Numata K."/>
            <person name="Arakawa K."/>
        </authorList>
    </citation>
    <scope>NUCLEOTIDE SEQUENCE</scope>
</reference>